<reference evidence="8" key="1">
    <citation type="submission" date="2023-07" db="EMBL/GenBank/DDBJ databases">
        <title>Brevundimonas soil sp. nov., isolated from the soil of chemical plant.</title>
        <authorList>
            <person name="Wu N."/>
        </authorList>
    </citation>
    <scope>NUCLEOTIDE SEQUENCE</scope>
    <source>
        <strain evidence="8">XZ-24</strain>
    </source>
</reference>
<evidence type="ECO:0000259" key="7">
    <source>
        <dbReference type="PROSITE" id="PS51686"/>
    </source>
</evidence>
<dbReference type="InterPro" id="IPR035926">
    <property type="entry name" value="NusB-like_sf"/>
</dbReference>
<comment type="caution">
    <text evidence="8">The sequence shown here is derived from an EMBL/GenBank/DDBJ whole genome shotgun (WGS) entry which is preliminary data.</text>
</comment>
<dbReference type="PROSITE" id="PS51686">
    <property type="entry name" value="SAM_MT_RSMB_NOP"/>
    <property type="match status" value="1"/>
</dbReference>
<dbReference type="PANTHER" id="PTHR22807">
    <property type="entry name" value="NOP2 YEAST -RELATED NOL1/NOP2/FMU SUN DOMAIN-CONTAINING"/>
    <property type="match status" value="1"/>
</dbReference>
<dbReference type="PROSITE" id="PS01153">
    <property type="entry name" value="NOL1_NOP2_SUN"/>
    <property type="match status" value="1"/>
</dbReference>
<dbReference type="EMBL" id="JAUKTR010000002">
    <property type="protein sequence ID" value="MDO1559061.1"/>
    <property type="molecule type" value="Genomic_DNA"/>
</dbReference>
<feature type="binding site" evidence="6">
    <location>
        <begin position="236"/>
        <end position="242"/>
    </location>
    <ligand>
        <name>S-adenosyl-L-methionine</name>
        <dbReference type="ChEBI" id="CHEBI:59789"/>
    </ligand>
</feature>
<dbReference type="GO" id="GO:0032259">
    <property type="term" value="P:methylation"/>
    <property type="evidence" value="ECO:0007669"/>
    <property type="project" value="UniProtKB-KW"/>
</dbReference>
<dbReference type="InterPro" id="IPR006027">
    <property type="entry name" value="NusB_RsmB_TIM44"/>
</dbReference>
<organism evidence="8 9">
    <name type="scientific">Peiella sedimenti</name>
    <dbReference type="NCBI Taxonomy" id="3061083"/>
    <lineage>
        <taxon>Bacteria</taxon>
        <taxon>Pseudomonadati</taxon>
        <taxon>Pseudomonadota</taxon>
        <taxon>Alphaproteobacteria</taxon>
        <taxon>Caulobacterales</taxon>
        <taxon>Caulobacteraceae</taxon>
        <taxon>Peiella</taxon>
    </lineage>
</organism>
<keyword evidence="3 6" id="KW-0808">Transferase</keyword>
<keyword evidence="2 6" id="KW-0489">Methyltransferase</keyword>
<feature type="active site" description="Nucleophile" evidence="6">
    <location>
        <position position="352"/>
    </location>
</feature>
<dbReference type="InterPro" id="IPR029063">
    <property type="entry name" value="SAM-dependent_MTases_sf"/>
</dbReference>
<dbReference type="SUPFAM" id="SSF48013">
    <property type="entry name" value="NusB-like"/>
    <property type="match status" value="1"/>
</dbReference>
<dbReference type="PRINTS" id="PR02008">
    <property type="entry name" value="RCMTFAMILY"/>
</dbReference>
<dbReference type="InterPro" id="IPR023267">
    <property type="entry name" value="RCMT"/>
</dbReference>
<feature type="binding site" evidence="6">
    <location>
        <position position="283"/>
    </location>
    <ligand>
        <name>S-adenosyl-L-methionine</name>
        <dbReference type="ChEBI" id="CHEBI:59789"/>
    </ligand>
</feature>
<evidence type="ECO:0000256" key="4">
    <source>
        <dbReference type="ARBA" id="ARBA00022691"/>
    </source>
</evidence>
<dbReference type="Pfam" id="PF01189">
    <property type="entry name" value="Methyltr_RsmB-F"/>
    <property type="match status" value="1"/>
</dbReference>
<comment type="similarity">
    <text evidence="1 6">Belongs to the class I-like SAM-binding methyltransferase superfamily. RsmB/NOP family.</text>
</comment>
<keyword evidence="4 6" id="KW-0949">S-adenosyl-L-methionine</keyword>
<proteinExistence type="inferred from homology"/>
<accession>A0ABT8SKG6</accession>
<evidence type="ECO:0000256" key="5">
    <source>
        <dbReference type="ARBA" id="ARBA00022884"/>
    </source>
</evidence>
<dbReference type="EC" id="2.1.1.-" evidence="8"/>
<gene>
    <name evidence="8" type="ORF">Q0812_06420</name>
</gene>
<protein>
    <submittedName>
        <fullName evidence="8">RsmB/NOP family class I SAM-dependent RNA methyltransferase</fullName>
        <ecNumber evidence="8">2.1.1.-</ecNumber>
    </submittedName>
</protein>
<dbReference type="CDD" id="cd02440">
    <property type="entry name" value="AdoMet_MTases"/>
    <property type="match status" value="1"/>
</dbReference>
<dbReference type="Gene3D" id="1.10.940.10">
    <property type="entry name" value="NusB-like"/>
    <property type="match status" value="1"/>
</dbReference>
<dbReference type="Gene3D" id="3.40.50.150">
    <property type="entry name" value="Vaccinia Virus protein VP39"/>
    <property type="match status" value="1"/>
</dbReference>
<evidence type="ECO:0000256" key="6">
    <source>
        <dbReference type="PROSITE-ProRule" id="PRU01023"/>
    </source>
</evidence>
<dbReference type="InterPro" id="IPR001678">
    <property type="entry name" value="MeTrfase_RsmB-F_NOP2_dom"/>
</dbReference>
<dbReference type="Pfam" id="PF01029">
    <property type="entry name" value="NusB"/>
    <property type="match status" value="1"/>
</dbReference>
<sequence>MRARLAALDLIVAAQARRGGLDEALNAHAFRALSPEDRGFAHALTLAYLRRRGLIEAELQKRLHKVTPEPVLALLRLGVVQLTALRTPAHAAVATTVKLAERRNETRPYKGLINAVLRGIAREGAAEPDPALAVPDWLLQRWSQAHGAERALATAARLLDEPPTDLSLKPQADAAAVAEALQGRVLAGGTVRSSLRGDVTAWPRFAAGDWWVQDAAAAFPARLLAVKPGETALDLCAAPGGKTLQLAAAGAEVVALDRSASRLKRLTANLERTGLAAEVVVADGETWDDPRLFDAVLLDAPCSATGTFRRNPDVLWATRPTDIAKLADVQHRLLDAAAARVKPGGRLVYCVCSLEREEGETQALAFLRRAPQFQLERIAPLAVGAPPASATEQGWLRILPGDGPEPEGQDGFFAALFTRQS</sequence>
<feature type="binding site" evidence="6">
    <location>
        <position position="257"/>
    </location>
    <ligand>
        <name>S-adenosyl-L-methionine</name>
        <dbReference type="ChEBI" id="CHEBI:59789"/>
    </ligand>
</feature>
<evidence type="ECO:0000313" key="9">
    <source>
        <dbReference type="Proteomes" id="UP001169063"/>
    </source>
</evidence>
<dbReference type="InterPro" id="IPR018314">
    <property type="entry name" value="RsmB/NOL1/NOP2-like_CS"/>
</dbReference>
<evidence type="ECO:0000256" key="3">
    <source>
        <dbReference type="ARBA" id="ARBA00022679"/>
    </source>
</evidence>
<evidence type="ECO:0000256" key="2">
    <source>
        <dbReference type="ARBA" id="ARBA00022603"/>
    </source>
</evidence>
<keyword evidence="9" id="KW-1185">Reference proteome</keyword>
<dbReference type="SUPFAM" id="SSF53335">
    <property type="entry name" value="S-adenosyl-L-methionine-dependent methyltransferases"/>
    <property type="match status" value="1"/>
</dbReference>
<dbReference type="GO" id="GO:0008168">
    <property type="term" value="F:methyltransferase activity"/>
    <property type="evidence" value="ECO:0007669"/>
    <property type="project" value="UniProtKB-KW"/>
</dbReference>
<dbReference type="Proteomes" id="UP001169063">
    <property type="component" value="Unassembled WGS sequence"/>
</dbReference>
<dbReference type="InterPro" id="IPR049560">
    <property type="entry name" value="MeTrfase_RsmB-F_NOP2_cat"/>
</dbReference>
<feature type="binding site" evidence="6">
    <location>
        <position position="299"/>
    </location>
    <ligand>
        <name>S-adenosyl-L-methionine</name>
        <dbReference type="ChEBI" id="CHEBI:59789"/>
    </ligand>
</feature>
<feature type="domain" description="SAM-dependent MTase RsmB/NOP-type" evidence="7">
    <location>
        <begin position="131"/>
        <end position="420"/>
    </location>
</feature>
<dbReference type="PANTHER" id="PTHR22807:SF61">
    <property type="entry name" value="NOL1_NOP2_SUN FAMILY PROTEIN _ ANTITERMINATION NUSB DOMAIN-CONTAINING PROTEIN"/>
    <property type="match status" value="1"/>
</dbReference>
<evidence type="ECO:0000313" key="8">
    <source>
        <dbReference type="EMBL" id="MDO1559061.1"/>
    </source>
</evidence>
<keyword evidence="5 6" id="KW-0694">RNA-binding</keyword>
<name>A0ABT8SKG6_9CAUL</name>
<evidence type="ECO:0000256" key="1">
    <source>
        <dbReference type="ARBA" id="ARBA00007494"/>
    </source>
</evidence>